<comment type="caution">
    <text evidence="1">The sequence shown here is derived from an EMBL/GenBank/DDBJ whole genome shotgun (WGS) entry which is preliminary data.</text>
</comment>
<reference evidence="1" key="1">
    <citation type="journal article" date="2015" name="Nature">
        <title>Complex archaea that bridge the gap between prokaryotes and eukaryotes.</title>
        <authorList>
            <person name="Spang A."/>
            <person name="Saw J.H."/>
            <person name="Jorgensen S.L."/>
            <person name="Zaremba-Niedzwiedzka K."/>
            <person name="Martijn J."/>
            <person name="Lind A.E."/>
            <person name="van Eijk R."/>
            <person name="Schleper C."/>
            <person name="Guy L."/>
            <person name="Ettema T.J."/>
        </authorList>
    </citation>
    <scope>NUCLEOTIDE SEQUENCE</scope>
</reference>
<accession>A0A0F9LKH2</accession>
<name>A0A0F9LKH2_9ZZZZ</name>
<dbReference type="EMBL" id="LAZR01010844">
    <property type="protein sequence ID" value="KKM64735.1"/>
    <property type="molecule type" value="Genomic_DNA"/>
</dbReference>
<sequence length="174" mass="20274">MVLTIKRKIKMGLVYRFWPTIKISQKTAPILGEIKDFTSVGHIVPQRTGYNYIVRGLDGIISFCNLIIPYAILKCDALITLLELAEFQRKHIRNIPYTYEEMVSMVDLRDKIFHYNQKTRTNLVQKYPREVILSETQFVDIRAWQLKRAEKGAIALEEAGKPYRFKKGVNHASK</sequence>
<dbReference type="SUPFAM" id="SSF55608">
    <property type="entry name" value="Homing endonucleases"/>
    <property type="match status" value="1"/>
</dbReference>
<dbReference type="Gene3D" id="3.10.28.10">
    <property type="entry name" value="Homing endonucleases"/>
    <property type="match status" value="1"/>
</dbReference>
<evidence type="ECO:0000313" key="1">
    <source>
        <dbReference type="EMBL" id="KKM64735.1"/>
    </source>
</evidence>
<organism evidence="1">
    <name type="scientific">marine sediment metagenome</name>
    <dbReference type="NCBI Taxonomy" id="412755"/>
    <lineage>
        <taxon>unclassified sequences</taxon>
        <taxon>metagenomes</taxon>
        <taxon>ecological metagenomes</taxon>
    </lineage>
</organism>
<dbReference type="AlphaFoldDB" id="A0A0F9LKH2"/>
<gene>
    <name evidence="1" type="ORF">LCGC14_1498380</name>
</gene>
<proteinExistence type="predicted"/>
<protein>
    <submittedName>
        <fullName evidence="1">Uncharacterized protein</fullName>
    </submittedName>
</protein>
<dbReference type="InterPro" id="IPR027434">
    <property type="entry name" value="Homing_endonucl"/>
</dbReference>